<dbReference type="InterPro" id="IPR040698">
    <property type="entry name" value="HZS_alpha_mid"/>
</dbReference>
<evidence type="ECO:0000313" key="3">
    <source>
        <dbReference type="Proteomes" id="UP000346198"/>
    </source>
</evidence>
<dbReference type="Gene3D" id="2.120.10.30">
    <property type="entry name" value="TolB, C-terminal domain"/>
    <property type="match status" value="2"/>
</dbReference>
<keyword evidence="3" id="KW-1185">Reference proteome</keyword>
<proteinExistence type="predicted"/>
<evidence type="ECO:0000313" key="2">
    <source>
        <dbReference type="EMBL" id="VGO19287.1"/>
    </source>
</evidence>
<dbReference type="InterPro" id="IPR011042">
    <property type="entry name" value="6-blade_b-propeller_TolB-like"/>
</dbReference>
<gene>
    <name evidence="2" type="ORF">SCARR_01345</name>
</gene>
<feature type="domain" description="Hydrazine synthase alpha subunit middle" evidence="1">
    <location>
        <begin position="436"/>
        <end position="536"/>
    </location>
</feature>
<evidence type="ECO:0000259" key="1">
    <source>
        <dbReference type="Pfam" id="PF18582"/>
    </source>
</evidence>
<dbReference type="Proteomes" id="UP000346198">
    <property type="component" value="Unassembled WGS sequence"/>
</dbReference>
<dbReference type="EMBL" id="CAAHFH010000001">
    <property type="protein sequence ID" value="VGO19287.1"/>
    <property type="molecule type" value="Genomic_DNA"/>
</dbReference>
<reference evidence="2 3" key="1">
    <citation type="submission" date="2019-04" db="EMBL/GenBank/DDBJ databases">
        <authorList>
            <person name="Van Vliet M D."/>
        </authorList>
    </citation>
    <scope>NUCLEOTIDE SEQUENCE [LARGE SCALE GENOMIC DNA]</scope>
    <source>
        <strain evidence="2 3">F21</strain>
    </source>
</reference>
<dbReference type="SUPFAM" id="SSF82171">
    <property type="entry name" value="DPP6 N-terminal domain-like"/>
    <property type="match status" value="1"/>
</dbReference>
<protein>
    <recommendedName>
        <fullName evidence="1">Hydrazine synthase alpha subunit middle domain-containing protein</fullName>
    </recommendedName>
</protein>
<name>A0A6C2UIK6_9BACT</name>
<dbReference type="RefSeq" id="WP_136060702.1">
    <property type="nucleotide sequence ID" value="NZ_CAAHFH010000001.1"/>
</dbReference>
<accession>A0A6C2UIK6</accession>
<dbReference type="Pfam" id="PF18582">
    <property type="entry name" value="HZS_alpha"/>
    <property type="match status" value="1"/>
</dbReference>
<sequence length="749" mass="83210">MLIPSTIRKLTGATLLLAGISHAEFQPQAAQTLLDAGVRELLFTKRFTLDANHVYTEYVNSKWKPGGNIFVLNLETGNERELVPSLAGGVFNRFDLSFDAKKVVFDYKKSNGEGYRIYEVNIDGSGLKQLTFPEPNEQELIEKYSSKGYHHGTDDLHPCCLPDGGIVFATTRCQYSILCNSSDVFTTKNLYRMDGDGNHMRALSNSSVSEASPVVMPDGRILYHRWEYVDKAAGNLKCLWAMKPDGSASVEIYGNTISHPETMIYPRPVPGAENKIAMLGTTHWGPNNAMGTVIVVDTSKNIRSTEAMEFVTKDVNALGHAGFYFKDENGKWFMDKTGTLGRLFKDPYPLSEKLFIVSHKPKGLKWNEPAGYDLSLLNENGADTLLYRDPAISCWHPFPLMPRKKPPVPGSDLSESEHATCVVTDVYEGMEQVEPGTIKHLRIMEQVPRPWAARNTWFKSDRDGMAHTALGHGILGLKVQHGIVPVEADGSAHFTVPSERNIYFQALDKNYMAIQTERTYVNYMPGETRSCVGCHELPNSAPAHRGKVQALTRAPSTPQPQPGEETAQKVFDYPRQIQPIWDAHCIECHGNIDPKAELNLTGNPAGTYSVSYNNLVRRPKGRPGLLGSRELLNENVGSAGIEYLPPYSSGSPTSLLLAIHANGRFKLRDPDQAALARRQAMRHRGVALSDEEFIRIANWIDANGQFHPSYWGRKNAKFAEHPNYRPEVTLADAVSRSVPPSIATNEANN</sequence>
<dbReference type="AlphaFoldDB" id="A0A6C2UIK6"/>
<organism evidence="2 3">
    <name type="scientific">Pontiella sulfatireligans</name>
    <dbReference type="NCBI Taxonomy" id="2750658"/>
    <lineage>
        <taxon>Bacteria</taxon>
        <taxon>Pseudomonadati</taxon>
        <taxon>Kiritimatiellota</taxon>
        <taxon>Kiritimatiellia</taxon>
        <taxon>Kiritimatiellales</taxon>
        <taxon>Pontiellaceae</taxon>
        <taxon>Pontiella</taxon>
    </lineage>
</organism>